<dbReference type="InterPro" id="IPR045851">
    <property type="entry name" value="AMP-bd_C_sf"/>
</dbReference>
<dbReference type="Gene3D" id="3.40.50.12780">
    <property type="entry name" value="N-terminal domain of ligase-like"/>
    <property type="match status" value="1"/>
</dbReference>
<evidence type="ECO:0000259" key="3">
    <source>
        <dbReference type="Pfam" id="PF00501"/>
    </source>
</evidence>
<keyword evidence="2" id="KW-0436">Ligase</keyword>
<dbReference type="GO" id="GO:0031956">
    <property type="term" value="F:medium-chain fatty acid-CoA ligase activity"/>
    <property type="evidence" value="ECO:0007669"/>
    <property type="project" value="TreeGrafter"/>
</dbReference>
<dbReference type="AlphaFoldDB" id="A0A848KGY3"/>
<feature type="domain" description="AMP-binding enzyme C-terminal" evidence="4">
    <location>
        <begin position="460"/>
        <end position="535"/>
    </location>
</feature>
<dbReference type="Pfam" id="PF13193">
    <property type="entry name" value="AMP-binding_C"/>
    <property type="match status" value="1"/>
</dbReference>
<organism evidence="5 6">
    <name type="scientific">Antrihabitans stalactiti</name>
    <dbReference type="NCBI Taxonomy" id="2584121"/>
    <lineage>
        <taxon>Bacteria</taxon>
        <taxon>Bacillati</taxon>
        <taxon>Actinomycetota</taxon>
        <taxon>Actinomycetes</taxon>
        <taxon>Mycobacteriales</taxon>
        <taxon>Nocardiaceae</taxon>
        <taxon>Antrihabitans</taxon>
    </lineage>
</organism>
<dbReference type="RefSeq" id="WP_169586355.1">
    <property type="nucleotide sequence ID" value="NZ_VCQU01000003.1"/>
</dbReference>
<sequence length="544" mass="58713">MNAAKTLVSLADGTARRALDELYYGFLGVRAGLVTPERPDRLAKMGAGVLRSGLLGGLATVAGQRYRDRAAILDELGTVSFRELDQHSNAIANAWRAQGLRDGEGVAILARNHRGFHYALFAAAKCGARIVLLNTDFAGPQLKEVAEREGTDLLVYDDEYADILGDVQPRRGRYRAWADTPGDDTLAALIAKNKRSAPKRVTKAAKIILLTSGTTGTPKGAPRAEPKSLAPLGAILSKVPFRAREVTECPAPLFHTLGFAHAMLAIGLGSTLVIRRRFDPKVVVDSLDRHGATAMIAVPVMLQRLVDLDPDSFAGKDLSRLRIIFVAGSQLGADLCQRVTDTFGPVVYNLYGSTEVAYATIATPDDLAVEPGCVGSVVRSAVVKIFDEHEKEVPAGTTGRIFVGNSIQFEGYTGGGDKARIQGLMSSGDVGHFDSAGRLYIDGRDDDMIVSGGENVFPGEIEELLSGHPAIEEVSALGVDDEKYGQRLRAFVVVREGHTLTEEDVKEHVRAHLARFKVPREVTFLDTLPRNPTGKVLKRELRSL</sequence>
<dbReference type="PANTHER" id="PTHR43201">
    <property type="entry name" value="ACYL-COA SYNTHETASE"/>
    <property type="match status" value="1"/>
</dbReference>
<dbReference type="InterPro" id="IPR042099">
    <property type="entry name" value="ANL_N_sf"/>
</dbReference>
<dbReference type="EMBL" id="VCQU01000003">
    <property type="protein sequence ID" value="NMN95460.1"/>
    <property type="molecule type" value="Genomic_DNA"/>
</dbReference>
<gene>
    <name evidence="5" type="ORF">FGL95_10500</name>
</gene>
<dbReference type="Gene3D" id="3.30.300.30">
    <property type="match status" value="1"/>
</dbReference>
<reference evidence="5 6" key="2">
    <citation type="submission" date="2020-06" db="EMBL/GenBank/DDBJ databases">
        <title>Antribacter stalactiti gen. nov., sp. nov., a new member of the family Nacardiaceae isolated from a cave.</title>
        <authorList>
            <person name="Kim I.S."/>
        </authorList>
    </citation>
    <scope>NUCLEOTIDE SEQUENCE [LARGE SCALE GENOMIC DNA]</scope>
    <source>
        <strain evidence="5 6">YC2-7</strain>
    </source>
</reference>
<evidence type="ECO:0000256" key="1">
    <source>
        <dbReference type="ARBA" id="ARBA00006432"/>
    </source>
</evidence>
<dbReference type="Pfam" id="PF00501">
    <property type="entry name" value="AMP-binding"/>
    <property type="match status" value="1"/>
</dbReference>
<dbReference type="SUPFAM" id="SSF56801">
    <property type="entry name" value="Acetyl-CoA synthetase-like"/>
    <property type="match status" value="1"/>
</dbReference>
<dbReference type="FunFam" id="3.30.300.30:FF:000008">
    <property type="entry name" value="2,3-dihydroxybenzoate-AMP ligase"/>
    <property type="match status" value="1"/>
</dbReference>
<evidence type="ECO:0000313" key="6">
    <source>
        <dbReference type="Proteomes" id="UP000535543"/>
    </source>
</evidence>
<dbReference type="CDD" id="cd04433">
    <property type="entry name" value="AFD_class_I"/>
    <property type="match status" value="1"/>
</dbReference>
<proteinExistence type="inferred from homology"/>
<dbReference type="InterPro" id="IPR000873">
    <property type="entry name" value="AMP-dep_synth/lig_dom"/>
</dbReference>
<reference evidence="5 6" key="1">
    <citation type="submission" date="2019-05" db="EMBL/GenBank/DDBJ databases">
        <authorList>
            <person name="Lee S.D."/>
        </authorList>
    </citation>
    <scope>NUCLEOTIDE SEQUENCE [LARGE SCALE GENOMIC DNA]</scope>
    <source>
        <strain evidence="5 6">YC2-7</strain>
    </source>
</reference>
<dbReference type="PROSITE" id="PS00455">
    <property type="entry name" value="AMP_BINDING"/>
    <property type="match status" value="1"/>
</dbReference>
<dbReference type="GO" id="GO:0006631">
    <property type="term" value="P:fatty acid metabolic process"/>
    <property type="evidence" value="ECO:0007669"/>
    <property type="project" value="TreeGrafter"/>
</dbReference>
<protein>
    <submittedName>
        <fullName evidence="5">AMP-binding protein</fullName>
    </submittedName>
</protein>
<evidence type="ECO:0000259" key="4">
    <source>
        <dbReference type="Pfam" id="PF13193"/>
    </source>
</evidence>
<dbReference type="InterPro" id="IPR020845">
    <property type="entry name" value="AMP-binding_CS"/>
</dbReference>
<dbReference type="PANTHER" id="PTHR43201:SF5">
    <property type="entry name" value="MEDIUM-CHAIN ACYL-COA LIGASE ACSF2, MITOCHONDRIAL"/>
    <property type="match status" value="1"/>
</dbReference>
<name>A0A848KGY3_9NOCA</name>
<dbReference type="InterPro" id="IPR025110">
    <property type="entry name" value="AMP-bd_C"/>
</dbReference>
<keyword evidence="6" id="KW-1185">Reference proteome</keyword>
<evidence type="ECO:0000256" key="2">
    <source>
        <dbReference type="ARBA" id="ARBA00022598"/>
    </source>
</evidence>
<accession>A0A848KGY3</accession>
<feature type="domain" description="AMP-dependent synthetase/ligase" evidence="3">
    <location>
        <begin position="63"/>
        <end position="412"/>
    </location>
</feature>
<comment type="similarity">
    <text evidence="1">Belongs to the ATP-dependent AMP-binding enzyme family.</text>
</comment>
<comment type="caution">
    <text evidence="5">The sequence shown here is derived from an EMBL/GenBank/DDBJ whole genome shotgun (WGS) entry which is preliminary data.</text>
</comment>
<evidence type="ECO:0000313" key="5">
    <source>
        <dbReference type="EMBL" id="NMN95460.1"/>
    </source>
</evidence>
<dbReference type="Proteomes" id="UP000535543">
    <property type="component" value="Unassembled WGS sequence"/>
</dbReference>